<feature type="non-terminal residue" evidence="2">
    <location>
        <position position="166"/>
    </location>
</feature>
<gene>
    <name evidence="2" type="ORF">S03H2_19436</name>
</gene>
<feature type="transmembrane region" description="Helical" evidence="1">
    <location>
        <begin position="12"/>
        <end position="34"/>
    </location>
</feature>
<evidence type="ECO:0000313" key="2">
    <source>
        <dbReference type="EMBL" id="GAH45459.1"/>
    </source>
</evidence>
<keyword evidence="1" id="KW-0812">Transmembrane</keyword>
<feature type="transmembrane region" description="Helical" evidence="1">
    <location>
        <begin position="41"/>
        <end position="58"/>
    </location>
</feature>
<proteinExistence type="predicted"/>
<evidence type="ECO:0000256" key="1">
    <source>
        <dbReference type="SAM" id="Phobius"/>
    </source>
</evidence>
<dbReference type="EMBL" id="BARU01010152">
    <property type="protein sequence ID" value="GAH45459.1"/>
    <property type="molecule type" value="Genomic_DNA"/>
</dbReference>
<keyword evidence="1" id="KW-1133">Transmembrane helix</keyword>
<comment type="caution">
    <text evidence="2">The sequence shown here is derived from an EMBL/GenBank/DDBJ whole genome shotgun (WGS) entry which is preliminary data.</text>
</comment>
<reference evidence="2" key="1">
    <citation type="journal article" date="2014" name="Front. Microbiol.">
        <title>High frequency of phylogenetically diverse reductive dehalogenase-homologous genes in deep subseafloor sedimentary metagenomes.</title>
        <authorList>
            <person name="Kawai M."/>
            <person name="Futagami T."/>
            <person name="Toyoda A."/>
            <person name="Takaki Y."/>
            <person name="Nishi S."/>
            <person name="Hori S."/>
            <person name="Arai W."/>
            <person name="Tsubouchi T."/>
            <person name="Morono Y."/>
            <person name="Uchiyama I."/>
            <person name="Ito T."/>
            <person name="Fujiyama A."/>
            <person name="Inagaki F."/>
            <person name="Takami H."/>
        </authorList>
    </citation>
    <scope>NUCLEOTIDE SEQUENCE</scope>
    <source>
        <strain evidence="2">Expedition CK06-06</strain>
    </source>
</reference>
<dbReference type="AlphaFoldDB" id="X1GV57"/>
<feature type="transmembrane region" description="Helical" evidence="1">
    <location>
        <begin position="140"/>
        <end position="161"/>
    </location>
</feature>
<keyword evidence="1" id="KW-0472">Membrane</keyword>
<name>X1GV57_9ZZZZ</name>
<organism evidence="2">
    <name type="scientific">marine sediment metagenome</name>
    <dbReference type="NCBI Taxonomy" id="412755"/>
    <lineage>
        <taxon>unclassified sequences</taxon>
        <taxon>metagenomes</taxon>
        <taxon>ecological metagenomes</taxon>
    </lineage>
</organism>
<feature type="transmembrane region" description="Helical" evidence="1">
    <location>
        <begin position="93"/>
        <end position="116"/>
    </location>
</feature>
<accession>X1GV57</accession>
<sequence length="166" mass="19163">MAQFAKSGAWVYYQIFSPAIGAFTLTIGLLLSYYYLARRTFSLNIMILFILTAFLLFSKIVNEQYLFMLIPFLLLELSSRYSEKKELIYKLMWSLPLAFAIINVPIYNMLTLSLYLSLFKPDATTFQISMEAYATALPKIFHGVMLLFIACLFVLSCIYALRVFSK</sequence>
<protein>
    <submittedName>
        <fullName evidence="2">Uncharacterized protein</fullName>
    </submittedName>
</protein>